<dbReference type="SMART" id="SM01118">
    <property type="entry name" value="CYTH"/>
    <property type="match status" value="1"/>
</dbReference>
<sequence length="194" mass="23185">MSQEIEIEFKNLLTQEEFIKIRDFFNIKEHEFFFQENHYFDTPQFSLKELGAALRIRKKQDKYCLTLKEPAEIGLLETHQFITEEVANEMIHSGHIIEGQIAERLNGHNIDYKTITYFGTLSTTRAEKEYKNGLIVLDHSQYLSVEDYELEYEVPDEDEGKVFFTDLLDELDIPIRHTKNKIRRFYEQKYKEMG</sequence>
<dbReference type="OrthoDB" id="384378at2"/>
<dbReference type="EMBL" id="VOQF01000006">
    <property type="protein sequence ID" value="TXC90740.1"/>
    <property type="molecule type" value="Genomic_DNA"/>
</dbReference>
<gene>
    <name evidence="2" type="ORF">FS935_12580</name>
</gene>
<protein>
    <submittedName>
        <fullName evidence="2">CYTH domain-containing protein</fullName>
    </submittedName>
</protein>
<feature type="domain" description="CYTH" evidence="1">
    <location>
        <begin position="4"/>
        <end position="192"/>
    </location>
</feature>
<dbReference type="InterPro" id="IPR023577">
    <property type="entry name" value="CYTH_domain"/>
</dbReference>
<dbReference type="Proteomes" id="UP000321363">
    <property type="component" value="Unassembled WGS sequence"/>
</dbReference>
<reference evidence="2 3" key="1">
    <citation type="journal article" date="2005" name="Int. J. Syst. Evol. Microbiol.">
        <title>Bacillus litoralis sp. nov., isolated from a tidal flat of the Yellow Sea in Korea.</title>
        <authorList>
            <person name="Yoon J.H."/>
            <person name="Oh T.K."/>
        </authorList>
    </citation>
    <scope>NUCLEOTIDE SEQUENCE [LARGE SCALE GENOMIC DNA]</scope>
    <source>
        <strain evidence="2 3">SW-211</strain>
    </source>
</reference>
<evidence type="ECO:0000313" key="3">
    <source>
        <dbReference type="Proteomes" id="UP000321363"/>
    </source>
</evidence>
<dbReference type="SUPFAM" id="SSF55154">
    <property type="entry name" value="CYTH-like phosphatases"/>
    <property type="match status" value="1"/>
</dbReference>
<keyword evidence="3" id="KW-1185">Reference proteome</keyword>
<dbReference type="AlphaFoldDB" id="A0A5C6VYU3"/>
<dbReference type="RefSeq" id="WP_146948943.1">
    <property type="nucleotide sequence ID" value="NZ_VOQF01000006.1"/>
</dbReference>
<proteinExistence type="predicted"/>
<comment type="caution">
    <text evidence="2">The sequence shown here is derived from an EMBL/GenBank/DDBJ whole genome shotgun (WGS) entry which is preliminary data.</text>
</comment>
<evidence type="ECO:0000259" key="1">
    <source>
        <dbReference type="PROSITE" id="PS51707"/>
    </source>
</evidence>
<evidence type="ECO:0000313" key="2">
    <source>
        <dbReference type="EMBL" id="TXC90740.1"/>
    </source>
</evidence>
<name>A0A5C6VYU3_9BACI</name>
<organism evidence="2 3">
    <name type="scientific">Metabacillus litoralis</name>
    <dbReference type="NCBI Taxonomy" id="152268"/>
    <lineage>
        <taxon>Bacteria</taxon>
        <taxon>Bacillati</taxon>
        <taxon>Bacillota</taxon>
        <taxon>Bacilli</taxon>
        <taxon>Bacillales</taxon>
        <taxon>Bacillaceae</taxon>
        <taxon>Metabacillus</taxon>
    </lineage>
</organism>
<accession>A0A5C6VYU3</accession>
<dbReference type="InterPro" id="IPR033469">
    <property type="entry name" value="CYTH-like_dom_sf"/>
</dbReference>
<dbReference type="PIRSF" id="PIRSF012526">
    <property type="entry name" value="CYTH_UCP012526"/>
    <property type="match status" value="1"/>
</dbReference>
<dbReference type="PROSITE" id="PS51707">
    <property type="entry name" value="CYTH"/>
    <property type="match status" value="1"/>
</dbReference>
<dbReference type="CDD" id="cd07762">
    <property type="entry name" value="CYTH-like_Pase_1"/>
    <property type="match status" value="1"/>
</dbReference>
<dbReference type="Pfam" id="PF01928">
    <property type="entry name" value="CYTH"/>
    <property type="match status" value="1"/>
</dbReference>
<dbReference type="Gene3D" id="2.40.320.10">
    <property type="entry name" value="Hypothetical Protein Pfu-838710-001"/>
    <property type="match status" value="1"/>
</dbReference>
<dbReference type="InterPro" id="IPR009195">
    <property type="entry name" value="Uncharacterised_YjbK"/>
</dbReference>